<keyword evidence="2" id="KW-0472">Membrane</keyword>
<keyword evidence="2" id="KW-1133">Transmembrane helix</keyword>
<organism evidence="3 4">
    <name type="scientific">Leersia perrieri</name>
    <dbReference type="NCBI Taxonomy" id="77586"/>
    <lineage>
        <taxon>Eukaryota</taxon>
        <taxon>Viridiplantae</taxon>
        <taxon>Streptophyta</taxon>
        <taxon>Embryophyta</taxon>
        <taxon>Tracheophyta</taxon>
        <taxon>Spermatophyta</taxon>
        <taxon>Magnoliopsida</taxon>
        <taxon>Liliopsida</taxon>
        <taxon>Poales</taxon>
        <taxon>Poaceae</taxon>
        <taxon>BOP clade</taxon>
        <taxon>Oryzoideae</taxon>
        <taxon>Oryzeae</taxon>
        <taxon>Oryzinae</taxon>
        <taxon>Leersia</taxon>
    </lineage>
</organism>
<dbReference type="Proteomes" id="UP000032180">
    <property type="component" value="Chromosome 6"/>
</dbReference>
<dbReference type="HOGENOM" id="CLU_1311658_0_0_1"/>
<keyword evidence="2" id="KW-0812">Transmembrane</keyword>
<evidence type="ECO:0000256" key="1">
    <source>
        <dbReference type="SAM" id="MobiDB-lite"/>
    </source>
</evidence>
<reference evidence="3 4" key="1">
    <citation type="submission" date="2012-08" db="EMBL/GenBank/DDBJ databases">
        <title>Oryza genome evolution.</title>
        <authorList>
            <person name="Wing R.A."/>
        </authorList>
    </citation>
    <scope>NUCLEOTIDE SEQUENCE</scope>
</reference>
<dbReference type="AlphaFoldDB" id="A0A0D9WMW8"/>
<dbReference type="PANTHER" id="PTHR36369">
    <property type="entry name" value="TRANSMEMBRANE PROTEIN"/>
    <property type="match status" value="1"/>
</dbReference>
<feature type="compositionally biased region" description="Polar residues" evidence="1">
    <location>
        <begin position="75"/>
        <end position="92"/>
    </location>
</feature>
<accession>A0A0D9WMW8</accession>
<dbReference type="eggNOG" id="ENOG502R5C6">
    <property type="taxonomic scope" value="Eukaryota"/>
</dbReference>
<evidence type="ECO:0000313" key="3">
    <source>
        <dbReference type="EnsemblPlants" id="LPERR06G05680.1"/>
    </source>
</evidence>
<feature type="region of interest" description="Disordered" evidence="1">
    <location>
        <begin position="63"/>
        <end position="92"/>
    </location>
</feature>
<feature type="transmembrane region" description="Helical" evidence="2">
    <location>
        <begin position="27"/>
        <end position="48"/>
    </location>
</feature>
<sequence>MDLLEHPLEAVAFRLYSIPEAAVPGAAAAWTCLAAVLAAAAAAAAGIWRLRAAAPVAIGDASSSSNELEHAKSSAMESEQPRLSETASSSPALSPKERYTAYFYDSCCVGCCDVEDDDDGREEVIEEEDGGEDELSETTPFEWEVVRSLVPLSPTAAEMGRYRESGMIGGSVVRLWDHAGSGGLTAAAASPRRRGRAGSVVSAF</sequence>
<keyword evidence="4" id="KW-1185">Reference proteome</keyword>
<proteinExistence type="predicted"/>
<reference evidence="3" key="3">
    <citation type="submission" date="2015-04" db="UniProtKB">
        <authorList>
            <consortium name="EnsemblPlants"/>
        </authorList>
    </citation>
    <scope>IDENTIFICATION</scope>
</reference>
<evidence type="ECO:0000313" key="4">
    <source>
        <dbReference type="Proteomes" id="UP000032180"/>
    </source>
</evidence>
<protein>
    <submittedName>
        <fullName evidence="3">Uncharacterized protein</fullName>
    </submittedName>
</protein>
<dbReference type="EnsemblPlants" id="LPERR06G05680.1">
    <property type="protein sequence ID" value="LPERR06G05680.1"/>
    <property type="gene ID" value="LPERR06G05680"/>
</dbReference>
<dbReference type="PANTHER" id="PTHR36369:SF3">
    <property type="entry name" value="OS06G0196200 PROTEIN"/>
    <property type="match status" value="1"/>
</dbReference>
<evidence type="ECO:0000256" key="2">
    <source>
        <dbReference type="SAM" id="Phobius"/>
    </source>
</evidence>
<reference evidence="4" key="2">
    <citation type="submission" date="2013-12" db="EMBL/GenBank/DDBJ databases">
        <authorList>
            <person name="Yu Y."/>
            <person name="Lee S."/>
            <person name="de Baynast K."/>
            <person name="Wissotski M."/>
            <person name="Liu L."/>
            <person name="Talag J."/>
            <person name="Goicoechea J."/>
            <person name="Angelova A."/>
            <person name="Jetty R."/>
            <person name="Kudrna D."/>
            <person name="Golser W."/>
            <person name="Rivera L."/>
            <person name="Zhang J."/>
            <person name="Wing R."/>
        </authorList>
    </citation>
    <scope>NUCLEOTIDE SEQUENCE</scope>
</reference>
<dbReference type="Gramene" id="LPERR06G05680.1">
    <property type="protein sequence ID" value="LPERR06G05680.1"/>
    <property type="gene ID" value="LPERR06G05680"/>
</dbReference>
<name>A0A0D9WMW8_9ORYZ</name>